<keyword evidence="1" id="KW-0812">Transmembrane</keyword>
<keyword evidence="3" id="KW-1185">Reference proteome</keyword>
<evidence type="ECO:0000313" key="2">
    <source>
        <dbReference type="EMBL" id="RIJ45629.1"/>
    </source>
</evidence>
<dbReference type="Pfam" id="PF04240">
    <property type="entry name" value="Caroten_synth"/>
    <property type="match status" value="1"/>
</dbReference>
<dbReference type="InterPro" id="IPR007354">
    <property type="entry name" value="CruF-like"/>
</dbReference>
<name>A0A399SRU4_9BACT</name>
<feature type="transmembrane region" description="Helical" evidence="1">
    <location>
        <begin position="75"/>
        <end position="94"/>
    </location>
</feature>
<protein>
    <submittedName>
        <fullName evidence="2">Carotenoid biosynthesis protein</fullName>
    </submittedName>
</protein>
<evidence type="ECO:0000256" key="1">
    <source>
        <dbReference type="SAM" id="Phobius"/>
    </source>
</evidence>
<evidence type="ECO:0000313" key="3">
    <source>
        <dbReference type="Proteomes" id="UP000265926"/>
    </source>
</evidence>
<feature type="transmembrane region" description="Helical" evidence="1">
    <location>
        <begin position="14"/>
        <end position="34"/>
    </location>
</feature>
<sequence length="193" mass="21711">MGIIGLSIAATRPLFIGLTPLALLLSSFAVMLFHRDHRLKVWLIFVLIYLLGLSVEMIGVQSGLIFGNYKYGNGLGWKVAETPLIIGLNWLLLVYTATSLSSRLKIARIFQVLIAAFILLTYDLILEQVAPKLDMWSWDNNIIPLQNYLAWFALALAFSILLVYSKTKVTNKLAPLILLCQFLFFVVLNLLLP</sequence>
<accession>A0A399SRU4</accession>
<feature type="transmembrane region" description="Helical" evidence="1">
    <location>
        <begin position="145"/>
        <end position="164"/>
    </location>
</feature>
<dbReference type="Proteomes" id="UP000265926">
    <property type="component" value="Unassembled WGS sequence"/>
</dbReference>
<keyword evidence="1" id="KW-1133">Transmembrane helix</keyword>
<comment type="caution">
    <text evidence="2">The sequence shown here is derived from an EMBL/GenBank/DDBJ whole genome shotgun (WGS) entry which is preliminary data.</text>
</comment>
<gene>
    <name evidence="2" type="ORF">D1614_22325</name>
</gene>
<keyword evidence="1" id="KW-0472">Membrane</keyword>
<reference evidence="2 3" key="1">
    <citation type="submission" date="2018-08" db="EMBL/GenBank/DDBJ databases">
        <title>Pallidiluteibacterium maritimus gen. nov., sp. nov., isolated from coastal sediment.</title>
        <authorList>
            <person name="Zhou L.Y."/>
        </authorList>
    </citation>
    <scope>NUCLEOTIDE SEQUENCE [LARGE SCALE GENOMIC DNA]</scope>
    <source>
        <strain evidence="2 3">XSD2</strain>
    </source>
</reference>
<organism evidence="2 3">
    <name type="scientific">Maribellus luteus</name>
    <dbReference type="NCBI Taxonomy" id="2305463"/>
    <lineage>
        <taxon>Bacteria</taxon>
        <taxon>Pseudomonadati</taxon>
        <taxon>Bacteroidota</taxon>
        <taxon>Bacteroidia</taxon>
        <taxon>Marinilabiliales</taxon>
        <taxon>Prolixibacteraceae</taxon>
        <taxon>Maribellus</taxon>
    </lineage>
</organism>
<dbReference type="PANTHER" id="PTHR39419:SF1">
    <property type="entry name" value="SLL0814 PROTEIN"/>
    <property type="match status" value="1"/>
</dbReference>
<dbReference type="EMBL" id="QWGR01000022">
    <property type="protein sequence ID" value="RIJ45629.1"/>
    <property type="molecule type" value="Genomic_DNA"/>
</dbReference>
<dbReference type="AlphaFoldDB" id="A0A399SRU4"/>
<feature type="transmembrane region" description="Helical" evidence="1">
    <location>
        <begin position="106"/>
        <end position="125"/>
    </location>
</feature>
<feature type="transmembrane region" description="Helical" evidence="1">
    <location>
        <begin position="173"/>
        <end position="192"/>
    </location>
</feature>
<proteinExistence type="predicted"/>
<feature type="transmembrane region" description="Helical" evidence="1">
    <location>
        <begin position="41"/>
        <end position="69"/>
    </location>
</feature>
<dbReference type="PANTHER" id="PTHR39419">
    <property type="entry name" value="SLL0814 PROTEIN"/>
    <property type="match status" value="1"/>
</dbReference>